<dbReference type="Proteomes" id="UP000292052">
    <property type="component" value="Unassembled WGS sequence"/>
</dbReference>
<sequence length="101" mass="11960">FQNSGENLTLVYLDETWLYQNGSSIRLWVHESDLKNETLRENGHEVLRLPPYHCQYNPIEMAWGFCKSYYNKHIKSQPLSKDRGNLIQNQTMIITQIFIAK</sequence>
<dbReference type="GO" id="GO:0003676">
    <property type="term" value="F:nucleic acid binding"/>
    <property type="evidence" value="ECO:0007669"/>
    <property type="project" value="InterPro"/>
</dbReference>
<accession>A0A482VDY5</accession>
<name>A0A482VDY5_ASBVE</name>
<organism evidence="1 2">
    <name type="scientific">Asbolus verrucosus</name>
    <name type="common">Desert ironclad beetle</name>
    <dbReference type="NCBI Taxonomy" id="1661398"/>
    <lineage>
        <taxon>Eukaryota</taxon>
        <taxon>Metazoa</taxon>
        <taxon>Ecdysozoa</taxon>
        <taxon>Arthropoda</taxon>
        <taxon>Hexapoda</taxon>
        <taxon>Insecta</taxon>
        <taxon>Pterygota</taxon>
        <taxon>Neoptera</taxon>
        <taxon>Endopterygota</taxon>
        <taxon>Coleoptera</taxon>
        <taxon>Polyphaga</taxon>
        <taxon>Cucujiformia</taxon>
        <taxon>Tenebrionidae</taxon>
        <taxon>Pimeliinae</taxon>
        <taxon>Asbolus</taxon>
    </lineage>
</organism>
<proteinExistence type="predicted"/>
<gene>
    <name evidence="1" type="ORF">BDFB_010784</name>
</gene>
<feature type="non-terminal residue" evidence="1">
    <location>
        <position position="1"/>
    </location>
</feature>
<evidence type="ECO:0000313" key="1">
    <source>
        <dbReference type="EMBL" id="RZB58837.1"/>
    </source>
</evidence>
<evidence type="ECO:0000313" key="2">
    <source>
        <dbReference type="Proteomes" id="UP000292052"/>
    </source>
</evidence>
<dbReference type="EMBL" id="QDEB01110196">
    <property type="protein sequence ID" value="RZB58837.1"/>
    <property type="molecule type" value="Genomic_DNA"/>
</dbReference>
<keyword evidence="2" id="KW-1185">Reference proteome</keyword>
<dbReference type="AlphaFoldDB" id="A0A482VDY5"/>
<dbReference type="InterPro" id="IPR036397">
    <property type="entry name" value="RNaseH_sf"/>
</dbReference>
<comment type="caution">
    <text evidence="1">The sequence shown here is derived from an EMBL/GenBank/DDBJ whole genome shotgun (WGS) entry which is preliminary data.</text>
</comment>
<dbReference type="PANTHER" id="PTHR33939:SF1">
    <property type="entry name" value="DUF4371 DOMAIN-CONTAINING PROTEIN"/>
    <property type="match status" value="1"/>
</dbReference>
<dbReference type="PANTHER" id="PTHR33939">
    <property type="entry name" value="PROTEIN CBG22215"/>
    <property type="match status" value="1"/>
</dbReference>
<dbReference type="OrthoDB" id="2266637at2759"/>
<dbReference type="Gene3D" id="3.30.420.10">
    <property type="entry name" value="Ribonuclease H-like superfamily/Ribonuclease H"/>
    <property type="match status" value="1"/>
</dbReference>
<protein>
    <submittedName>
        <fullName evidence="1">DDE 3 domain containing protein</fullName>
    </submittedName>
</protein>
<reference evidence="1 2" key="1">
    <citation type="submission" date="2017-03" db="EMBL/GenBank/DDBJ databases">
        <title>Genome of the blue death feigning beetle - Asbolus verrucosus.</title>
        <authorList>
            <person name="Rider S.D."/>
        </authorList>
    </citation>
    <scope>NUCLEOTIDE SEQUENCE [LARGE SCALE GENOMIC DNA]</scope>
    <source>
        <strain evidence="1">Butters</strain>
        <tissue evidence="1">Head and leg muscle</tissue>
    </source>
</reference>